<feature type="transmembrane region" description="Helical" evidence="7">
    <location>
        <begin position="534"/>
        <end position="556"/>
    </location>
</feature>
<feature type="transmembrane region" description="Helical" evidence="7">
    <location>
        <begin position="568"/>
        <end position="588"/>
    </location>
</feature>
<gene>
    <name evidence="8" type="ordered locus">Msip34_1080</name>
</gene>
<dbReference type="Pfam" id="PF04632">
    <property type="entry name" value="FUSC"/>
    <property type="match status" value="1"/>
</dbReference>
<evidence type="ECO:0000256" key="6">
    <source>
        <dbReference type="ARBA" id="ARBA00023136"/>
    </source>
</evidence>
<evidence type="ECO:0000256" key="2">
    <source>
        <dbReference type="ARBA" id="ARBA00022448"/>
    </source>
</evidence>
<dbReference type="InterPro" id="IPR006726">
    <property type="entry name" value="PHBA_efflux_AaeB/fusaric-R"/>
</dbReference>
<organism evidence="8 9">
    <name type="scientific">Methylovorus glucosotrophus (strain SIP3-4)</name>
    <dbReference type="NCBI Taxonomy" id="582744"/>
    <lineage>
        <taxon>Bacteria</taxon>
        <taxon>Pseudomonadati</taxon>
        <taxon>Pseudomonadota</taxon>
        <taxon>Betaproteobacteria</taxon>
        <taxon>Nitrosomonadales</taxon>
        <taxon>Methylophilaceae</taxon>
        <taxon>Methylovorus</taxon>
    </lineage>
</organism>
<proteinExistence type="predicted"/>
<evidence type="ECO:0000256" key="1">
    <source>
        <dbReference type="ARBA" id="ARBA00004651"/>
    </source>
</evidence>
<dbReference type="HOGENOM" id="CLU_013927_0_0_4"/>
<protein>
    <submittedName>
        <fullName evidence="8">Fusaric acid resistance protein conserved region</fullName>
    </submittedName>
</protein>
<feature type="transmembrane region" description="Helical" evidence="7">
    <location>
        <begin position="484"/>
        <end position="503"/>
    </location>
</feature>
<dbReference type="RefSeq" id="WP_015829847.1">
    <property type="nucleotide sequence ID" value="NC_012969.1"/>
</dbReference>
<evidence type="ECO:0000313" key="8">
    <source>
        <dbReference type="EMBL" id="ACT50327.1"/>
    </source>
</evidence>
<keyword evidence="3" id="KW-1003">Cell membrane</keyword>
<feature type="transmembrane region" description="Helical" evidence="7">
    <location>
        <begin position="138"/>
        <end position="157"/>
    </location>
</feature>
<evidence type="ECO:0000256" key="7">
    <source>
        <dbReference type="SAM" id="Phobius"/>
    </source>
</evidence>
<dbReference type="STRING" id="582744.Msip34_1080"/>
<keyword evidence="9" id="KW-1185">Reference proteome</keyword>
<dbReference type="GO" id="GO:0022857">
    <property type="term" value="F:transmembrane transporter activity"/>
    <property type="evidence" value="ECO:0007669"/>
    <property type="project" value="InterPro"/>
</dbReference>
<evidence type="ECO:0000256" key="5">
    <source>
        <dbReference type="ARBA" id="ARBA00022989"/>
    </source>
</evidence>
<keyword evidence="4 7" id="KW-0812">Transmembrane</keyword>
<name>C6XCQ2_METGS</name>
<comment type="subcellular location">
    <subcellularLocation>
        <location evidence="1">Cell membrane</location>
        <topology evidence="1">Multi-pass membrane protein</topology>
    </subcellularLocation>
</comment>
<reference evidence="9" key="1">
    <citation type="submission" date="2009-07" db="EMBL/GenBank/DDBJ databases">
        <title>Complete sequence of chromosome of Methylovorus sp. SIP3-4.</title>
        <authorList>
            <person name="Lucas S."/>
            <person name="Copeland A."/>
            <person name="Lapidus A."/>
            <person name="Glavina del Rio T."/>
            <person name="Tice H."/>
            <person name="Bruce D."/>
            <person name="Goodwin L."/>
            <person name="Pitluck S."/>
            <person name="Clum A."/>
            <person name="Larimer F."/>
            <person name="Land M."/>
            <person name="Hauser L."/>
            <person name="Kyrpides N."/>
            <person name="Mikhailova N."/>
            <person name="Kayluzhnaya M."/>
            <person name="Chistoserdova L."/>
        </authorList>
    </citation>
    <scope>NUCLEOTIDE SEQUENCE [LARGE SCALE GENOMIC DNA]</scope>
    <source>
        <strain evidence="9">SIP3-4</strain>
    </source>
</reference>
<feature type="transmembrane region" description="Helical" evidence="7">
    <location>
        <begin position="164"/>
        <end position="182"/>
    </location>
</feature>
<evidence type="ECO:0000313" key="9">
    <source>
        <dbReference type="Proteomes" id="UP000002743"/>
    </source>
</evidence>
<dbReference type="EMBL" id="CP001674">
    <property type="protein sequence ID" value="ACT50327.1"/>
    <property type="molecule type" value="Genomic_DNA"/>
</dbReference>
<dbReference type="eggNOG" id="COG1289">
    <property type="taxonomic scope" value="Bacteria"/>
</dbReference>
<accession>C6XCQ2</accession>
<keyword evidence="2" id="KW-0813">Transport</keyword>
<sequence length="756" mass="83420">MNAWSLASMRRPLLRTRVQLRLCVLACARYARSLAHGISTLARALGMGATLGAREWWKLDAPIIAYVFKVLLASVLAVWISLRLEFDQPRTALLTVAIVMQFRSGMVLTKSYYRLIGTIFGIIASFLLVAMFAQERVLFLLSMTIWIGLCTAGSVIFRNHQSYAFVLAGYTLCIVGLPATLAPELTFNIGVTRLSEILVGLLCATVVSDLVFPQRMWNVTLQTVRRRYTDFCDLLRISAREGVAHATLQAHMLRFIGDIFSLESFRASSGLETDESRGHRHRLSHLNKEFMEVSTTFHAFSRLLQRQRNNSRAEVREALLQLYQWLADAVTVQYRSAQTEQETLEIVQKLKAFREDFSLRLQAARHRLPATLQTRDLLDFDTGAAYLLRLAEELYVYSRTYGSIATGSAPDQGHAEELPAQLEMHFDPLAVALAALRGSITLLILAGLWIFTDWRSGIEAITIGVITSTLFANSPSPSKTIRHFMAGAFIGTVLAYFSNFWWLTQAHDFWTLIIAISPGILLASWLGSRPATAFIGAGASVVYLLHIGFNTVFSASPVTFLNDAVADLLAILVSGTMYGLIDLSGSAWSRQRVSNALRNLVVAACRESTPLRRARFEASARDLVQRSGSVQRVGEAQDQVVVEWLFSALEVGHAVIALREQLPHVPVEMARALQHAIAQIASLYEEPGQAAIAHAAEAVDQALALAAPTAASEIPLHVRHQLLTTLHFVHSTLLDEASVLAFSPSTFASTSPAGGR</sequence>
<evidence type="ECO:0000256" key="3">
    <source>
        <dbReference type="ARBA" id="ARBA00022475"/>
    </source>
</evidence>
<evidence type="ECO:0000256" key="4">
    <source>
        <dbReference type="ARBA" id="ARBA00022692"/>
    </source>
</evidence>
<dbReference type="PANTHER" id="PTHR30509:SF9">
    <property type="entry name" value="MULTIDRUG RESISTANCE PROTEIN MDTO"/>
    <property type="match status" value="1"/>
</dbReference>
<dbReference type="KEGG" id="mei:Msip34_1080"/>
<dbReference type="AlphaFoldDB" id="C6XCQ2"/>
<dbReference type="GO" id="GO:0005886">
    <property type="term" value="C:plasma membrane"/>
    <property type="evidence" value="ECO:0007669"/>
    <property type="project" value="UniProtKB-SubCell"/>
</dbReference>
<feature type="transmembrane region" description="Helical" evidence="7">
    <location>
        <begin position="509"/>
        <end position="527"/>
    </location>
</feature>
<dbReference type="OrthoDB" id="6538131at2"/>
<feature type="transmembrane region" description="Helical" evidence="7">
    <location>
        <begin position="112"/>
        <end position="132"/>
    </location>
</feature>
<dbReference type="PANTHER" id="PTHR30509">
    <property type="entry name" value="P-HYDROXYBENZOIC ACID EFFLUX PUMP SUBUNIT-RELATED"/>
    <property type="match status" value="1"/>
</dbReference>
<reference evidence="8 9" key="2">
    <citation type="journal article" date="2011" name="J. Bacteriol.">
        <title>Genomes of three methylotrophs from a single niche uncover genetic and metabolic divergence of Methylophilaceae.</title>
        <authorList>
            <person name="Lapidus A."/>
            <person name="Clum A."/>
            <person name="Labutti K."/>
            <person name="Kaluzhnaya M.G."/>
            <person name="Lim S."/>
            <person name="Beck D.A."/>
            <person name="Glavina Del Rio T."/>
            <person name="Nolan M."/>
            <person name="Mavromatis K."/>
            <person name="Huntemann M."/>
            <person name="Lucas S."/>
            <person name="Lidstrom M.E."/>
            <person name="Ivanova N."/>
            <person name="Chistoserdova L."/>
        </authorList>
    </citation>
    <scope>NUCLEOTIDE SEQUENCE [LARGE SCALE GENOMIC DNA]</scope>
    <source>
        <strain evidence="8 9">SIP3-4</strain>
    </source>
</reference>
<feature type="transmembrane region" description="Helical" evidence="7">
    <location>
        <begin position="194"/>
        <end position="212"/>
    </location>
</feature>
<feature type="transmembrane region" description="Helical" evidence="7">
    <location>
        <begin position="61"/>
        <end position="82"/>
    </location>
</feature>
<feature type="transmembrane region" description="Helical" evidence="7">
    <location>
        <begin position="429"/>
        <end position="450"/>
    </location>
</feature>
<keyword evidence="5 7" id="KW-1133">Transmembrane helix</keyword>
<keyword evidence="6 7" id="KW-0472">Membrane</keyword>
<dbReference type="Proteomes" id="UP000002743">
    <property type="component" value="Chromosome"/>
</dbReference>